<dbReference type="PANTHER" id="PTHR43415">
    <property type="entry name" value="SPERMIDINE N(1)-ACETYLTRANSFERASE"/>
    <property type="match status" value="1"/>
</dbReference>
<name>A0A0V8M4D5_9CHLR</name>
<comment type="caution">
    <text evidence="2">The sequence shown here is derived from an EMBL/GenBank/DDBJ whole genome shotgun (WGS) entry which is preliminary data.</text>
</comment>
<dbReference type="InterPro" id="IPR000182">
    <property type="entry name" value="GNAT_dom"/>
</dbReference>
<dbReference type="RefSeq" id="WP_058292157.1">
    <property type="nucleotide sequence ID" value="NZ_JGYD01000010.1"/>
</dbReference>
<dbReference type="PROSITE" id="PS51186">
    <property type="entry name" value="GNAT"/>
    <property type="match status" value="1"/>
</dbReference>
<reference evidence="2 3" key="1">
    <citation type="journal article" date="2015" name="Sci. Rep.">
        <title>A comparative genomics and reductive dehalogenase gene transcription study of two chloroethene-respiring bacteria, Dehalococcoides mccartyi strains MB and 11a.</title>
        <authorList>
            <person name="Low A."/>
            <person name="Shen Z."/>
            <person name="Cheng D."/>
            <person name="Rogers M.J."/>
            <person name="Lee P.K."/>
            <person name="He J."/>
        </authorList>
    </citation>
    <scope>NUCLEOTIDE SEQUENCE [LARGE SCALE GENOMIC DNA]</scope>
    <source>
        <strain evidence="2 3">MB</strain>
    </source>
</reference>
<proteinExistence type="predicted"/>
<protein>
    <submittedName>
        <fullName evidence="2">Acetyltransferase</fullName>
    </submittedName>
</protein>
<keyword evidence="2" id="KW-0808">Transferase</keyword>
<evidence type="ECO:0000313" key="3">
    <source>
        <dbReference type="Proteomes" id="UP000053577"/>
    </source>
</evidence>
<dbReference type="PANTHER" id="PTHR43415:SF3">
    <property type="entry name" value="GNAT-FAMILY ACETYLTRANSFERASE"/>
    <property type="match status" value="1"/>
</dbReference>
<dbReference type="Pfam" id="PF13302">
    <property type="entry name" value="Acetyltransf_3"/>
    <property type="match status" value="1"/>
</dbReference>
<feature type="domain" description="N-acetyltransferase" evidence="1">
    <location>
        <begin position="9"/>
        <end position="168"/>
    </location>
</feature>
<dbReference type="CDD" id="cd04301">
    <property type="entry name" value="NAT_SF"/>
    <property type="match status" value="1"/>
</dbReference>
<gene>
    <name evidence="2" type="ORF">DA01_01455</name>
</gene>
<dbReference type="EMBL" id="JGYD01000010">
    <property type="protein sequence ID" value="KSV18668.1"/>
    <property type="molecule type" value="Genomic_DNA"/>
</dbReference>
<dbReference type="OrthoDB" id="9795206at2"/>
<dbReference type="InterPro" id="IPR016181">
    <property type="entry name" value="Acyl_CoA_acyltransferase"/>
</dbReference>
<dbReference type="SUPFAM" id="SSF55729">
    <property type="entry name" value="Acyl-CoA N-acyltransferases (Nat)"/>
    <property type="match status" value="1"/>
</dbReference>
<evidence type="ECO:0000259" key="1">
    <source>
        <dbReference type="PROSITE" id="PS51186"/>
    </source>
</evidence>
<evidence type="ECO:0000313" key="2">
    <source>
        <dbReference type="EMBL" id="KSV18668.1"/>
    </source>
</evidence>
<organism evidence="2 3">
    <name type="scientific">Dehalococcoides mccartyi</name>
    <dbReference type="NCBI Taxonomy" id="61435"/>
    <lineage>
        <taxon>Bacteria</taxon>
        <taxon>Bacillati</taxon>
        <taxon>Chloroflexota</taxon>
        <taxon>Dehalococcoidia</taxon>
        <taxon>Dehalococcoidales</taxon>
        <taxon>Dehalococcoidaceae</taxon>
        <taxon>Dehalococcoides</taxon>
    </lineage>
</organism>
<dbReference type="PATRIC" id="fig|61435.5.peg.296"/>
<dbReference type="AlphaFoldDB" id="A0A0V8M4D5"/>
<accession>A0A0V8M4D5</accession>
<dbReference type="Proteomes" id="UP000053577">
    <property type="component" value="Unassembled WGS sequence"/>
</dbReference>
<dbReference type="Gene3D" id="3.40.630.30">
    <property type="match status" value="1"/>
</dbReference>
<dbReference type="GO" id="GO:0016747">
    <property type="term" value="F:acyltransferase activity, transferring groups other than amino-acyl groups"/>
    <property type="evidence" value="ECO:0007669"/>
    <property type="project" value="InterPro"/>
</dbReference>
<sequence>MIYTQGKLTRLRDKRLEDASLDYVWQTDPELSRLDAAEPLTIPFRTFLGEYLFVLENSLALRVQFGIETLKGEYIGYCACYNLDSAAAEAEVGIMIGQKEYWEKGYGSDALRQMIDYAFKGLKLKRLHLKTLHDNSRAQLCFKKCGFKPFAKKESGQYRFLLMELLKADWLNNKDMLAEDCQPNKV</sequence>